<dbReference type="STRING" id="1850254.LPB137_00760"/>
<organism evidence="3 4">
    <name type="scientific">Poseidonibacter parvus</name>
    <dbReference type="NCBI Taxonomy" id="1850254"/>
    <lineage>
        <taxon>Bacteria</taxon>
        <taxon>Pseudomonadati</taxon>
        <taxon>Campylobacterota</taxon>
        <taxon>Epsilonproteobacteria</taxon>
        <taxon>Campylobacterales</taxon>
        <taxon>Arcobacteraceae</taxon>
        <taxon>Poseidonibacter</taxon>
    </lineage>
</organism>
<dbReference type="Proteomes" id="UP000186074">
    <property type="component" value="Chromosome"/>
</dbReference>
<dbReference type="KEGG" id="alp:LPB137_00760"/>
<dbReference type="Pfam" id="PF04264">
    <property type="entry name" value="YceI"/>
    <property type="match status" value="1"/>
</dbReference>
<evidence type="ECO:0000313" key="4">
    <source>
        <dbReference type="Proteomes" id="UP000186074"/>
    </source>
</evidence>
<dbReference type="Gene3D" id="2.40.128.110">
    <property type="entry name" value="Lipid/polyisoprenoid-binding, YceI-like"/>
    <property type="match status" value="1"/>
</dbReference>
<reference evidence="3 4" key="1">
    <citation type="submission" date="2017-01" db="EMBL/GenBank/DDBJ databases">
        <title>Genome sequencing of Arcobacter sp. LPB0137.</title>
        <authorList>
            <person name="Lee G.-W."/>
            <person name="Yi H."/>
        </authorList>
    </citation>
    <scope>NUCLEOTIDE SEQUENCE [LARGE SCALE GENOMIC DNA]</scope>
    <source>
        <strain evidence="3 4">LPB0137</strain>
    </source>
</reference>
<protein>
    <recommendedName>
        <fullName evidence="2">Lipid/polyisoprenoid-binding YceI-like domain-containing protein</fullName>
    </recommendedName>
</protein>
<dbReference type="SUPFAM" id="SSF101874">
    <property type="entry name" value="YceI-like"/>
    <property type="match status" value="1"/>
</dbReference>
<feature type="chain" id="PRO_5012162086" description="Lipid/polyisoprenoid-binding YceI-like domain-containing protein" evidence="1">
    <location>
        <begin position="20"/>
        <end position="189"/>
    </location>
</feature>
<sequence>MKLVKLGLASILTASALFGATFNVDKTHSSVGFKVKHMMISNVTGQFDNFKGSFEYDETKNVLESLKGTVEVASINTANAKRDNHLKESDFFAAEQFPEITFVLNKVDGDKAFGKLTMRGVTKDVELEVETSGRTIKDTRGKIRVGVTLEGEVNRFDYGIKYNSLLEAGGVAIGEKVKLIIELAGVKAQ</sequence>
<dbReference type="PANTHER" id="PTHR34406">
    <property type="entry name" value="PROTEIN YCEI"/>
    <property type="match status" value="1"/>
</dbReference>
<feature type="signal peptide" evidence="1">
    <location>
        <begin position="1"/>
        <end position="19"/>
    </location>
</feature>
<dbReference type="OrthoDB" id="9811006at2"/>
<keyword evidence="4" id="KW-1185">Reference proteome</keyword>
<dbReference type="EMBL" id="CP019070">
    <property type="protein sequence ID" value="APW64467.1"/>
    <property type="molecule type" value="Genomic_DNA"/>
</dbReference>
<evidence type="ECO:0000256" key="1">
    <source>
        <dbReference type="SAM" id="SignalP"/>
    </source>
</evidence>
<accession>A0A1P8KIT8</accession>
<dbReference type="InterPro" id="IPR007372">
    <property type="entry name" value="Lipid/polyisoprenoid-bd_YceI"/>
</dbReference>
<dbReference type="RefSeq" id="WP_076083060.1">
    <property type="nucleotide sequence ID" value="NZ_CP019070.1"/>
</dbReference>
<evidence type="ECO:0000313" key="3">
    <source>
        <dbReference type="EMBL" id="APW64467.1"/>
    </source>
</evidence>
<evidence type="ECO:0000259" key="2">
    <source>
        <dbReference type="SMART" id="SM00867"/>
    </source>
</evidence>
<gene>
    <name evidence="3" type="ORF">LPB137_00760</name>
</gene>
<name>A0A1P8KIT8_9BACT</name>
<keyword evidence="1" id="KW-0732">Signal</keyword>
<proteinExistence type="predicted"/>
<dbReference type="PANTHER" id="PTHR34406:SF1">
    <property type="entry name" value="PROTEIN YCEI"/>
    <property type="match status" value="1"/>
</dbReference>
<dbReference type="AlphaFoldDB" id="A0A1P8KIT8"/>
<dbReference type="SMART" id="SM00867">
    <property type="entry name" value="YceI"/>
    <property type="match status" value="1"/>
</dbReference>
<feature type="domain" description="Lipid/polyisoprenoid-binding YceI-like" evidence="2">
    <location>
        <begin position="21"/>
        <end position="186"/>
    </location>
</feature>
<dbReference type="InterPro" id="IPR036761">
    <property type="entry name" value="TTHA0802/YceI-like_sf"/>
</dbReference>